<evidence type="ECO:0000256" key="2">
    <source>
        <dbReference type="SAM" id="SignalP"/>
    </source>
</evidence>
<dbReference type="Pfam" id="PF13432">
    <property type="entry name" value="TPR_16"/>
    <property type="match status" value="2"/>
</dbReference>
<protein>
    <submittedName>
        <fullName evidence="3">Tetratricopeptide repeat protein</fullName>
    </submittedName>
</protein>
<dbReference type="RefSeq" id="WP_395804731.1">
    <property type="nucleotide sequence ID" value="NZ_CP043494.1"/>
</dbReference>
<dbReference type="SMART" id="SM00028">
    <property type="entry name" value="TPR"/>
    <property type="match status" value="4"/>
</dbReference>
<dbReference type="EMBL" id="CP043494">
    <property type="protein sequence ID" value="WNG47883.1"/>
    <property type="molecule type" value="Genomic_DNA"/>
</dbReference>
<feature type="region of interest" description="Disordered" evidence="1">
    <location>
        <begin position="852"/>
        <end position="887"/>
    </location>
</feature>
<evidence type="ECO:0000313" key="4">
    <source>
        <dbReference type="Proteomes" id="UP001611383"/>
    </source>
</evidence>
<dbReference type="Pfam" id="PF13174">
    <property type="entry name" value="TPR_6"/>
    <property type="match status" value="1"/>
</dbReference>
<sequence length="1242" mass="140662">MKAVLRFGALAVGVALTAGGAGEAAEPSRKPSQAAVSRKGESRKSAARQQSSKQQSKPASSKQAASKQETTRQETSKQDASQQEAARSQPAEREPERQGPARMGPSRMGPASMDNTPRIADAKKDALADRKRDEAIEGFKRLIPKLQEGSHRRADMLYRLAELYWEKSKYLYQQEMNRFLAAEKAFDAATARGEKVEPPKQDHRESERYRAETMGIYESLLSDYKDWPQRDEILFYLGYNLQELSRRDEAVKRYLQLIEEFPQSQFVPDTYVQLGNHYFDNNKLKEARDYYEKARASKVPKVYAYAVYKLAWCDYNAGAYDEGLAKLHEVVDYAGERGEELGDLKTESLNDVIVFYVKLDKAKEGIAYFKQKAPEKRQERLISKMAAQLIDVGLYDSAIETYRVLINDRPMGSGAPDYQQSIVRAYEGLRQRDQVRAEMKRMVELYRPGGEWWQANSGNKPVLRNAFSVTEEAMRVMVTDYHQEAQKTRQVETYRLARDIYKQYVDTFASSEDPEFISDSAFNMRFFYAEILWALEEWEAAAAQYDAVVAFQVPDRDSAREVTNESYRKSASFAAIMAYDKLVKIERGQLAKSDLKDGQKVDENKSKGHVEKKGRITKKDTDQAEEPLTRFEERLVAACDTYNRLYPDNPDEIDLRYQAALIVYDRHHYLDAARRFGEIINKFPSERRSRDAADLTMYVLESREEWLELNKLSRQFLANEKLLKPSPEFAARVARVVEGSQYKWIHEVVYQKEKNPAKAAELFLDYVKEFPKSENADRALTSAMVIFQEAGHIDRGVAAGERVLTDYAGSMFEPKVRYTLARLYEKIAEFRKAAAMYAAFVDAQDAATRAIDASKAKPTKEATAKKGKKDAKASMSSSDTQNTDEARASKLEERRALLAESEKWVPDALFNAGLWWEGVGESDKAIAAYRAYLTRFKDRPDVPQIAFNIGLVYEKDGKTAEAARAFESFAEMYGRDSRTSAAQVYLARYQQLIAYRKAKNAKDTERVQGELVRNWAKLSSQEKQRPDLLNAYGHARFLAVEADWQRYVDIRFKRVATIRRDLAAKQQSIQKLEKAYTEVLATGSGEWGIAALTRIGLAYADFARNIIESPDPAGLDEEQLSMYRGELENLALPLEDKANEALEKALAKAYELSLYNEWTIAAQDQVNRFHPGAYAQVRQIPFRGSEFFVTADVAKELGLPDTSQAGAAPAPAAPQPTEAPAAPESAQPSASIPSTASGEVRP</sequence>
<feature type="region of interest" description="Disordered" evidence="1">
    <location>
        <begin position="1200"/>
        <end position="1242"/>
    </location>
</feature>
<feature type="signal peptide" evidence="2">
    <location>
        <begin position="1"/>
        <end position="20"/>
    </location>
</feature>
<organism evidence="3 4">
    <name type="scientific">Archangium minus</name>
    <dbReference type="NCBI Taxonomy" id="83450"/>
    <lineage>
        <taxon>Bacteria</taxon>
        <taxon>Pseudomonadati</taxon>
        <taxon>Myxococcota</taxon>
        <taxon>Myxococcia</taxon>
        <taxon>Myxococcales</taxon>
        <taxon>Cystobacterineae</taxon>
        <taxon>Archangiaceae</taxon>
        <taxon>Archangium</taxon>
    </lineage>
</organism>
<dbReference type="Proteomes" id="UP001611383">
    <property type="component" value="Chromosome"/>
</dbReference>
<gene>
    <name evidence="3" type="ORF">F0U60_29915</name>
</gene>
<dbReference type="Gene3D" id="1.25.40.10">
    <property type="entry name" value="Tetratricopeptide repeat domain"/>
    <property type="match status" value="5"/>
</dbReference>
<evidence type="ECO:0000313" key="3">
    <source>
        <dbReference type="EMBL" id="WNG47883.1"/>
    </source>
</evidence>
<feature type="compositionally biased region" description="Low complexity" evidence="1">
    <location>
        <begin position="47"/>
        <end position="68"/>
    </location>
</feature>
<reference evidence="3 4" key="1">
    <citation type="submission" date="2019-08" db="EMBL/GenBank/DDBJ databases">
        <title>Archangium and Cystobacter genomes.</title>
        <authorList>
            <person name="Chen I.-C.K."/>
            <person name="Wielgoss S."/>
        </authorList>
    </citation>
    <scope>NUCLEOTIDE SEQUENCE [LARGE SCALE GENOMIC DNA]</scope>
    <source>
        <strain evidence="3 4">Cbm 6</strain>
    </source>
</reference>
<feature type="compositionally biased region" description="Low complexity" evidence="1">
    <location>
        <begin position="1203"/>
        <end position="1234"/>
    </location>
</feature>
<feature type="region of interest" description="Disordered" evidence="1">
    <location>
        <begin position="18"/>
        <end position="117"/>
    </location>
</feature>
<evidence type="ECO:0000256" key="1">
    <source>
        <dbReference type="SAM" id="MobiDB-lite"/>
    </source>
</evidence>
<keyword evidence="4" id="KW-1185">Reference proteome</keyword>
<dbReference type="InterPro" id="IPR019734">
    <property type="entry name" value="TPR_rpt"/>
</dbReference>
<proteinExistence type="predicted"/>
<feature type="compositionally biased region" description="Basic and acidic residues" evidence="1">
    <location>
        <begin position="852"/>
        <end position="864"/>
    </location>
</feature>
<dbReference type="InterPro" id="IPR011990">
    <property type="entry name" value="TPR-like_helical_dom_sf"/>
</dbReference>
<dbReference type="SUPFAM" id="SSF48452">
    <property type="entry name" value="TPR-like"/>
    <property type="match status" value="3"/>
</dbReference>
<keyword evidence="2" id="KW-0732">Signal</keyword>
<accession>A0ABY9WXN3</accession>
<feature type="chain" id="PRO_5045623683" evidence="2">
    <location>
        <begin position="21"/>
        <end position="1242"/>
    </location>
</feature>
<feature type="region of interest" description="Disordered" evidence="1">
    <location>
        <begin position="595"/>
        <end position="614"/>
    </location>
</feature>
<name>A0ABY9WXN3_9BACT</name>
<feature type="compositionally biased region" description="Basic and acidic residues" evidence="1">
    <location>
        <begin position="90"/>
        <end position="99"/>
    </location>
</feature>